<comment type="catalytic activity">
    <reaction evidence="17">
        <text>18-methylnonadecanoyl-CoA + 2 NADPH + 2 H(+) = 18-methylnonadecan-1-ol + 2 NADP(+) + CoA</text>
        <dbReference type="Rhea" id="RHEA:81767"/>
        <dbReference type="ChEBI" id="CHEBI:15378"/>
        <dbReference type="ChEBI" id="CHEBI:57287"/>
        <dbReference type="ChEBI" id="CHEBI:57783"/>
        <dbReference type="ChEBI" id="CHEBI:58349"/>
        <dbReference type="ChEBI" id="CHEBI:84914"/>
        <dbReference type="ChEBI" id="CHEBI:231999"/>
    </reaction>
    <physiologicalReaction direction="left-to-right" evidence="17">
        <dbReference type="Rhea" id="RHEA:81768"/>
    </physiologicalReaction>
</comment>
<dbReference type="SUPFAM" id="SSF51735">
    <property type="entry name" value="NAD(P)-binding Rossmann-fold domains"/>
    <property type="match status" value="1"/>
</dbReference>
<evidence type="ECO:0000256" key="1">
    <source>
        <dbReference type="ARBA" id="ARBA00004549"/>
    </source>
</evidence>
<evidence type="ECO:0000256" key="12">
    <source>
        <dbReference type="ARBA" id="ARBA00047362"/>
    </source>
</evidence>
<comment type="catalytic activity">
    <reaction evidence="12">
        <text>(9Z,12Z)-octadecadienoyl-CoA + 2 NADPH + 2 H(+) = (9Z,12Z)-octadecadien-1-ol + 2 NADP(+) + CoA</text>
        <dbReference type="Rhea" id="RHEA:36363"/>
        <dbReference type="ChEBI" id="CHEBI:15378"/>
        <dbReference type="ChEBI" id="CHEBI:57287"/>
        <dbReference type="ChEBI" id="CHEBI:57383"/>
        <dbReference type="ChEBI" id="CHEBI:57783"/>
        <dbReference type="ChEBI" id="CHEBI:58349"/>
        <dbReference type="ChEBI" id="CHEBI:73534"/>
    </reaction>
    <physiologicalReaction direction="left-to-right" evidence="12">
        <dbReference type="Rhea" id="RHEA:36364"/>
    </physiologicalReaction>
</comment>
<dbReference type="PANTHER" id="PTHR11011">
    <property type="entry name" value="MALE STERILITY PROTEIN 2-RELATED"/>
    <property type="match status" value="1"/>
</dbReference>
<evidence type="ECO:0000256" key="6">
    <source>
        <dbReference type="ARBA" id="ARBA00022989"/>
    </source>
</evidence>
<comment type="catalytic activity">
    <reaction evidence="19">
        <text>eicosanoyl-CoA + 2 NADPH + 2 H(+) = eicosan-1-ol + 2 NADP(+) + CoA</text>
        <dbReference type="Rhea" id="RHEA:81727"/>
        <dbReference type="ChEBI" id="CHEBI:15378"/>
        <dbReference type="ChEBI" id="CHEBI:57287"/>
        <dbReference type="ChEBI" id="CHEBI:57380"/>
        <dbReference type="ChEBI" id="CHEBI:57783"/>
        <dbReference type="ChEBI" id="CHEBI:58349"/>
        <dbReference type="ChEBI" id="CHEBI:75627"/>
    </reaction>
    <physiologicalReaction direction="left-to-right" evidence="19">
        <dbReference type="Rhea" id="RHEA:81728"/>
    </physiologicalReaction>
</comment>
<dbReference type="GO" id="GO:0035336">
    <property type="term" value="P:long-chain fatty-acyl-CoA metabolic process"/>
    <property type="evidence" value="ECO:0007669"/>
    <property type="project" value="TreeGrafter"/>
</dbReference>
<proteinExistence type="inferred from homology"/>
<evidence type="ECO:0000313" key="23">
    <source>
        <dbReference type="Ensembl" id="ENSANAP00000027370.1"/>
    </source>
</evidence>
<comment type="subcellular location">
    <subcellularLocation>
        <location evidence="1">Peroxisome membrane</location>
        <topology evidence="1">Single-pass membrane protein</topology>
    </subcellularLocation>
</comment>
<keyword evidence="4" id="KW-0812">Transmembrane</keyword>
<evidence type="ECO:0000256" key="7">
    <source>
        <dbReference type="ARBA" id="ARBA00023002"/>
    </source>
</evidence>
<evidence type="ECO:0000256" key="11">
    <source>
        <dbReference type="ARBA" id="ARBA00045581"/>
    </source>
</evidence>
<evidence type="ECO:0000256" key="17">
    <source>
        <dbReference type="ARBA" id="ARBA00049865"/>
    </source>
</evidence>
<feature type="domain" description="Fatty acyl-CoA reductase C-terminal" evidence="21">
    <location>
        <begin position="325"/>
        <end position="416"/>
    </location>
</feature>
<dbReference type="GeneTree" id="ENSGT00390000006367"/>
<dbReference type="FunFam" id="3.40.50.720:FF:001287">
    <property type="entry name" value="Fatty acyl-CoA reductase"/>
    <property type="match status" value="1"/>
</dbReference>
<evidence type="ECO:0000256" key="16">
    <source>
        <dbReference type="ARBA" id="ARBA00049089"/>
    </source>
</evidence>
<dbReference type="AlphaFoldDB" id="A0A2K5E292"/>
<evidence type="ECO:0000256" key="8">
    <source>
        <dbReference type="ARBA" id="ARBA00023098"/>
    </source>
</evidence>
<comment type="function">
    <text evidence="20">Catalyzes the reduction of fatty acyl-CoA to fatty alcohols.</text>
</comment>
<dbReference type="InterPro" id="IPR033640">
    <property type="entry name" value="FAR_C"/>
</dbReference>
<feature type="domain" description="Thioester reductase (TE)" evidence="22">
    <location>
        <begin position="15"/>
        <end position="130"/>
    </location>
</feature>
<comment type="catalytic activity">
    <reaction evidence="13">
        <text>(9Z)-octadecenoyl-CoA + 2 NADPH + 2 H(+) = (9Z)-octadecen-1-ol + 2 NADP(+) + CoA</text>
        <dbReference type="Rhea" id="RHEA:36323"/>
        <dbReference type="ChEBI" id="CHEBI:15378"/>
        <dbReference type="ChEBI" id="CHEBI:57287"/>
        <dbReference type="ChEBI" id="CHEBI:57387"/>
        <dbReference type="ChEBI" id="CHEBI:57783"/>
        <dbReference type="ChEBI" id="CHEBI:58349"/>
        <dbReference type="ChEBI" id="CHEBI:73504"/>
    </reaction>
    <physiologicalReaction direction="left-to-right" evidence="13">
        <dbReference type="Rhea" id="RHEA:36324"/>
    </physiologicalReaction>
</comment>
<name>A0A2K5E292_AOTNA</name>
<evidence type="ECO:0000259" key="22">
    <source>
        <dbReference type="Pfam" id="PF07993"/>
    </source>
</evidence>
<comment type="catalytic activity">
    <reaction evidence="14">
        <text>octadecanoyl-CoA + 2 NADPH + 2 H(+) = octadecan-1-ol + 2 NADP(+) + CoA</text>
        <dbReference type="Rhea" id="RHEA:36319"/>
        <dbReference type="ChEBI" id="CHEBI:15378"/>
        <dbReference type="ChEBI" id="CHEBI:32154"/>
        <dbReference type="ChEBI" id="CHEBI:57287"/>
        <dbReference type="ChEBI" id="CHEBI:57394"/>
        <dbReference type="ChEBI" id="CHEBI:57783"/>
        <dbReference type="ChEBI" id="CHEBI:58349"/>
        <dbReference type="EC" id="1.2.1.84"/>
    </reaction>
    <physiologicalReaction direction="left-to-right" evidence="14">
        <dbReference type="Rhea" id="RHEA:36320"/>
    </physiologicalReaction>
</comment>
<comment type="catalytic activity">
    <reaction evidence="16">
        <text>a long-chain fatty acyl-CoA + 2 NADPH + 2 H(+) = a long-chain primary fatty alcohol + 2 NADP(+) + CoA</text>
        <dbReference type="Rhea" id="RHEA:52716"/>
        <dbReference type="ChEBI" id="CHEBI:15378"/>
        <dbReference type="ChEBI" id="CHEBI:57287"/>
        <dbReference type="ChEBI" id="CHEBI:57783"/>
        <dbReference type="ChEBI" id="CHEBI:58349"/>
        <dbReference type="ChEBI" id="CHEBI:77396"/>
        <dbReference type="ChEBI" id="CHEBI:83139"/>
        <dbReference type="EC" id="1.2.1.84"/>
    </reaction>
    <physiologicalReaction direction="left-to-right" evidence="16">
        <dbReference type="Rhea" id="RHEA:52717"/>
    </physiologicalReaction>
</comment>
<keyword evidence="6" id="KW-1133">Transmembrane helix</keyword>
<evidence type="ECO:0000256" key="9">
    <source>
        <dbReference type="ARBA" id="ARBA00023136"/>
    </source>
</evidence>
<dbReference type="InterPro" id="IPR036291">
    <property type="entry name" value="NAD(P)-bd_dom_sf"/>
</dbReference>
<dbReference type="Gene3D" id="3.40.50.720">
    <property type="entry name" value="NAD(P)-binding Rossmann-like Domain"/>
    <property type="match status" value="2"/>
</dbReference>
<keyword evidence="3 20" id="KW-0444">Lipid biosynthesis</keyword>
<evidence type="ECO:0000256" key="10">
    <source>
        <dbReference type="ARBA" id="ARBA00023140"/>
    </source>
</evidence>
<evidence type="ECO:0000256" key="19">
    <source>
        <dbReference type="ARBA" id="ARBA00049930"/>
    </source>
</evidence>
<dbReference type="Proteomes" id="UP000233020">
    <property type="component" value="Unplaced"/>
</dbReference>
<comment type="catalytic activity">
    <reaction evidence="15">
        <text>hexadecanoyl-CoA + 2 NADPH + 2 H(+) = hexadecan-1-ol + 2 NADP(+) + CoA</text>
        <dbReference type="Rhea" id="RHEA:36315"/>
        <dbReference type="ChEBI" id="CHEBI:15378"/>
        <dbReference type="ChEBI" id="CHEBI:16125"/>
        <dbReference type="ChEBI" id="CHEBI:57287"/>
        <dbReference type="ChEBI" id="CHEBI:57379"/>
        <dbReference type="ChEBI" id="CHEBI:57783"/>
        <dbReference type="ChEBI" id="CHEBI:58349"/>
        <dbReference type="EC" id="1.2.1.84"/>
    </reaction>
    <physiologicalReaction direction="left-to-right" evidence="15">
        <dbReference type="Rhea" id="RHEA:36316"/>
    </physiologicalReaction>
</comment>
<organism evidence="23 24">
    <name type="scientific">Aotus nancymaae</name>
    <name type="common">Ma's night monkey</name>
    <dbReference type="NCBI Taxonomy" id="37293"/>
    <lineage>
        <taxon>Eukaryota</taxon>
        <taxon>Metazoa</taxon>
        <taxon>Chordata</taxon>
        <taxon>Craniata</taxon>
        <taxon>Vertebrata</taxon>
        <taxon>Euteleostomi</taxon>
        <taxon>Mammalia</taxon>
        <taxon>Eutheria</taxon>
        <taxon>Euarchontoglires</taxon>
        <taxon>Primates</taxon>
        <taxon>Haplorrhini</taxon>
        <taxon>Platyrrhini</taxon>
        <taxon>Aotidae</taxon>
        <taxon>Aotus</taxon>
    </lineage>
</organism>
<reference evidence="23" key="2">
    <citation type="submission" date="2025-09" db="UniProtKB">
        <authorList>
            <consortium name="Ensembl"/>
        </authorList>
    </citation>
    <scope>IDENTIFICATION</scope>
</reference>
<dbReference type="GO" id="GO:0005778">
    <property type="term" value="C:peroxisomal membrane"/>
    <property type="evidence" value="ECO:0007669"/>
    <property type="project" value="UniProtKB-SubCell"/>
</dbReference>
<dbReference type="CDD" id="cd05236">
    <property type="entry name" value="FAR-N_SDR_e"/>
    <property type="match status" value="1"/>
</dbReference>
<dbReference type="GO" id="GO:0102965">
    <property type="term" value="F:alcohol-forming long-chain fatty acyl-CoA reductase activity"/>
    <property type="evidence" value="ECO:0007669"/>
    <property type="project" value="UniProtKB-EC"/>
</dbReference>
<dbReference type="Ensembl" id="ENSANAT00000045374.1">
    <property type="protein sequence ID" value="ENSANAP00000027370.1"/>
    <property type="gene ID" value="ENSANAG00000031518.1"/>
</dbReference>
<evidence type="ECO:0000256" key="2">
    <source>
        <dbReference type="ARBA" id="ARBA00005928"/>
    </source>
</evidence>
<keyword evidence="9" id="KW-0472">Membrane</keyword>
<dbReference type="EC" id="1.2.1.84" evidence="20"/>
<accession>A0A2K5E292</accession>
<keyword evidence="7 20" id="KW-0560">Oxidoreductase</keyword>
<comment type="function">
    <text evidence="11">Catalyzes the reduction of saturated and unsaturated C16 or C18 fatty acyl-CoA to fatty alcohols. It plays an essential role in the production of ether lipids/plasmalogens which synthesis requires fatty alcohols. In parallel, it is also required for wax monoesters production since fatty alcohols also constitute a substrate for their synthesis.</text>
</comment>
<dbReference type="STRING" id="37293.ENSANAP00000027370"/>
<evidence type="ECO:0000256" key="15">
    <source>
        <dbReference type="ARBA" id="ARBA00048521"/>
    </source>
</evidence>
<dbReference type="InterPro" id="IPR026055">
    <property type="entry name" value="FAR"/>
</dbReference>
<dbReference type="OMA" id="WRDAQER"/>
<dbReference type="InterPro" id="IPR013120">
    <property type="entry name" value="FAR_NAD-bd"/>
</dbReference>
<evidence type="ECO:0000313" key="24">
    <source>
        <dbReference type="Proteomes" id="UP000233020"/>
    </source>
</evidence>
<sequence>MVSIPEYYEGKNVLLTGATAFLGKVLLEKSLRSCPKVNSVYVLVRQKARQTPQERVEEILSGKLFDRLRDENPDFREKIIAINSELIQPKIALNEEDKEVIIDSTNIIFYCTATVRFNENSSDAVQLNVIQIEVVYPPPVDPKKLTDSLEWMDDGLVNDITPKLIGDRPNTYIYTKALAEYVVQQGGAKLNVAIIRPLIVGASWKEPFPGWIDNFNGPSGLFIAAGKGILRTMRASNSALADLVPVDVVVNMSLAAAWYSGVNRPRNIMVYNCTIGSTNPFHWGEVEYHVISTFKRNPLEQAFRWPNVNLTSNHLLYHYWIAVSHKAPAFLYDIYLRMTGRSPRMMKAITCLHKAIMFLDYFTSNSWVWNTDDVNILINQLNPEDKKTFNIDVRQFHWAEYIENYCMGTKKYVLNEEMSGLPAARKHLNKLQNIC</sequence>
<keyword evidence="10" id="KW-0576">Peroxisome</keyword>
<evidence type="ECO:0000256" key="18">
    <source>
        <dbReference type="ARBA" id="ARBA00049928"/>
    </source>
</evidence>
<reference evidence="23" key="1">
    <citation type="submission" date="2025-08" db="UniProtKB">
        <authorList>
            <consortium name="Ensembl"/>
        </authorList>
    </citation>
    <scope>IDENTIFICATION</scope>
</reference>
<evidence type="ECO:0000256" key="14">
    <source>
        <dbReference type="ARBA" id="ARBA00047991"/>
    </source>
</evidence>
<evidence type="ECO:0000256" key="5">
    <source>
        <dbReference type="ARBA" id="ARBA00022857"/>
    </source>
</evidence>
<evidence type="ECO:0000256" key="20">
    <source>
        <dbReference type="RuleBase" id="RU363097"/>
    </source>
</evidence>
<evidence type="ECO:0000256" key="13">
    <source>
        <dbReference type="ARBA" id="ARBA00047934"/>
    </source>
</evidence>
<dbReference type="CDD" id="cd09071">
    <property type="entry name" value="FAR_C"/>
    <property type="match status" value="1"/>
</dbReference>
<dbReference type="GO" id="GO:0080019">
    <property type="term" value="F:alcohol-forming very long-chain fatty acyl-CoA reductase activity"/>
    <property type="evidence" value="ECO:0007669"/>
    <property type="project" value="InterPro"/>
</dbReference>
<evidence type="ECO:0000259" key="21">
    <source>
        <dbReference type="Pfam" id="PF03015"/>
    </source>
</evidence>
<keyword evidence="8 20" id="KW-0443">Lipid metabolism</keyword>
<dbReference type="PANTHER" id="PTHR11011:SF119">
    <property type="entry name" value="FATTY ACYL-COA REDUCTASE 1"/>
    <property type="match status" value="1"/>
</dbReference>
<evidence type="ECO:0000256" key="3">
    <source>
        <dbReference type="ARBA" id="ARBA00022516"/>
    </source>
</evidence>
<dbReference type="Pfam" id="PF07993">
    <property type="entry name" value="NAD_binding_4"/>
    <property type="match status" value="2"/>
</dbReference>
<protein>
    <recommendedName>
        <fullName evidence="20">Fatty acyl-CoA reductase</fullName>
        <ecNumber evidence="20">1.2.1.84</ecNumber>
    </recommendedName>
</protein>
<keyword evidence="24" id="KW-1185">Reference proteome</keyword>
<evidence type="ECO:0000256" key="4">
    <source>
        <dbReference type="ARBA" id="ARBA00022692"/>
    </source>
</evidence>
<comment type="catalytic activity">
    <reaction evidence="18">
        <text>16-methylheptadecanoyl-CoA + 2 NADPH + 2 H(+) = 16-methylheptadecan-1-ol + 2 NADP(+) + CoA</text>
        <dbReference type="Rhea" id="RHEA:81763"/>
        <dbReference type="ChEBI" id="CHEBI:15378"/>
        <dbReference type="ChEBI" id="CHEBI:57287"/>
        <dbReference type="ChEBI" id="CHEBI:57783"/>
        <dbReference type="ChEBI" id="CHEBI:58349"/>
        <dbReference type="ChEBI" id="CHEBI:84911"/>
        <dbReference type="ChEBI" id="CHEBI:231998"/>
    </reaction>
    <physiologicalReaction direction="left-to-right" evidence="18">
        <dbReference type="Rhea" id="RHEA:81764"/>
    </physiologicalReaction>
</comment>
<dbReference type="Pfam" id="PF03015">
    <property type="entry name" value="Sterile"/>
    <property type="match status" value="1"/>
</dbReference>
<comment type="similarity">
    <text evidence="2 20">Belongs to the fatty acyl-CoA reductase family.</text>
</comment>
<keyword evidence="5 20" id="KW-0521">NADP</keyword>
<feature type="domain" description="Thioester reductase (TE)" evidence="22">
    <location>
        <begin position="150"/>
        <end position="252"/>
    </location>
</feature>